<dbReference type="Proteomes" id="UP000265520">
    <property type="component" value="Unassembled WGS sequence"/>
</dbReference>
<accession>A0A392SW03</accession>
<keyword evidence="3" id="KW-1185">Reference proteome</keyword>
<evidence type="ECO:0000313" key="3">
    <source>
        <dbReference type="Proteomes" id="UP000265520"/>
    </source>
</evidence>
<name>A0A392SW03_9FABA</name>
<feature type="non-terminal residue" evidence="2">
    <location>
        <position position="55"/>
    </location>
</feature>
<dbReference type="AlphaFoldDB" id="A0A392SW03"/>
<proteinExistence type="predicted"/>
<evidence type="ECO:0000256" key="1">
    <source>
        <dbReference type="SAM" id="MobiDB-lite"/>
    </source>
</evidence>
<feature type="region of interest" description="Disordered" evidence="1">
    <location>
        <begin position="1"/>
        <end position="23"/>
    </location>
</feature>
<sequence>MSTSNKTSPIKSDSPKSPPEDVLYSKITEAVPITTVLPEGFKKKKKSSSKKKRLH</sequence>
<organism evidence="2 3">
    <name type="scientific">Trifolium medium</name>
    <dbReference type="NCBI Taxonomy" id="97028"/>
    <lineage>
        <taxon>Eukaryota</taxon>
        <taxon>Viridiplantae</taxon>
        <taxon>Streptophyta</taxon>
        <taxon>Embryophyta</taxon>
        <taxon>Tracheophyta</taxon>
        <taxon>Spermatophyta</taxon>
        <taxon>Magnoliopsida</taxon>
        <taxon>eudicotyledons</taxon>
        <taxon>Gunneridae</taxon>
        <taxon>Pentapetalae</taxon>
        <taxon>rosids</taxon>
        <taxon>fabids</taxon>
        <taxon>Fabales</taxon>
        <taxon>Fabaceae</taxon>
        <taxon>Papilionoideae</taxon>
        <taxon>50 kb inversion clade</taxon>
        <taxon>NPAAA clade</taxon>
        <taxon>Hologalegina</taxon>
        <taxon>IRL clade</taxon>
        <taxon>Trifolieae</taxon>
        <taxon>Trifolium</taxon>
    </lineage>
</organism>
<evidence type="ECO:0000313" key="2">
    <source>
        <dbReference type="EMBL" id="MCI52632.1"/>
    </source>
</evidence>
<comment type="caution">
    <text evidence="2">The sequence shown here is derived from an EMBL/GenBank/DDBJ whole genome shotgun (WGS) entry which is preliminary data.</text>
</comment>
<reference evidence="2 3" key="1">
    <citation type="journal article" date="2018" name="Front. Plant Sci.">
        <title>Red Clover (Trifolium pratense) and Zigzag Clover (T. medium) - A Picture of Genomic Similarities and Differences.</title>
        <authorList>
            <person name="Dluhosova J."/>
            <person name="Istvanek J."/>
            <person name="Nedelnik J."/>
            <person name="Repkova J."/>
        </authorList>
    </citation>
    <scope>NUCLEOTIDE SEQUENCE [LARGE SCALE GENOMIC DNA]</scope>
    <source>
        <strain evidence="3">cv. 10/8</strain>
        <tissue evidence="2">Leaf</tissue>
    </source>
</reference>
<feature type="compositionally biased region" description="Low complexity" evidence="1">
    <location>
        <begin position="1"/>
        <end position="12"/>
    </location>
</feature>
<protein>
    <submittedName>
        <fullName evidence="2">Uncharacterized protein</fullName>
    </submittedName>
</protein>
<dbReference type="EMBL" id="LXQA010450268">
    <property type="protein sequence ID" value="MCI52632.1"/>
    <property type="molecule type" value="Genomic_DNA"/>
</dbReference>